<dbReference type="EMBL" id="GGEC01016435">
    <property type="protein sequence ID" value="MBW96918.1"/>
    <property type="molecule type" value="Transcribed_RNA"/>
</dbReference>
<name>A0A2P2JTX4_RHIMU</name>
<organism evidence="1">
    <name type="scientific">Rhizophora mucronata</name>
    <name type="common">Asiatic mangrove</name>
    <dbReference type="NCBI Taxonomy" id="61149"/>
    <lineage>
        <taxon>Eukaryota</taxon>
        <taxon>Viridiplantae</taxon>
        <taxon>Streptophyta</taxon>
        <taxon>Embryophyta</taxon>
        <taxon>Tracheophyta</taxon>
        <taxon>Spermatophyta</taxon>
        <taxon>Magnoliopsida</taxon>
        <taxon>eudicotyledons</taxon>
        <taxon>Gunneridae</taxon>
        <taxon>Pentapetalae</taxon>
        <taxon>rosids</taxon>
        <taxon>fabids</taxon>
        <taxon>Malpighiales</taxon>
        <taxon>Rhizophoraceae</taxon>
        <taxon>Rhizophora</taxon>
    </lineage>
</organism>
<accession>A0A2P2JTX4</accession>
<protein>
    <submittedName>
        <fullName evidence="1">Uncharacterized protein</fullName>
    </submittedName>
</protein>
<evidence type="ECO:0000313" key="1">
    <source>
        <dbReference type="EMBL" id="MBW96918.1"/>
    </source>
</evidence>
<proteinExistence type="predicted"/>
<reference evidence="1" key="1">
    <citation type="submission" date="2018-02" db="EMBL/GenBank/DDBJ databases">
        <title>Rhizophora mucronata_Transcriptome.</title>
        <authorList>
            <person name="Meera S.P."/>
            <person name="Sreeshan A."/>
            <person name="Augustine A."/>
        </authorList>
    </citation>
    <scope>NUCLEOTIDE SEQUENCE</scope>
    <source>
        <tissue evidence="1">Leaf</tissue>
    </source>
</reference>
<dbReference type="AlphaFoldDB" id="A0A2P2JTX4"/>
<sequence length="17" mass="1926">MLAFYSFLTHPASESPQ</sequence>